<evidence type="ECO:0000256" key="1">
    <source>
        <dbReference type="ARBA" id="ARBA00022729"/>
    </source>
</evidence>
<dbReference type="EMBL" id="LGTC01000001">
    <property type="protein sequence ID" value="KNY25198.1"/>
    <property type="molecule type" value="Genomic_DNA"/>
</dbReference>
<dbReference type="CDD" id="cd22272">
    <property type="entry name" value="DPBB_EXLX1-like"/>
    <property type="match status" value="1"/>
</dbReference>
<dbReference type="InterPro" id="IPR051477">
    <property type="entry name" value="Expansin_CellWall"/>
</dbReference>
<feature type="signal peptide" evidence="2">
    <location>
        <begin position="1"/>
        <end position="26"/>
    </location>
</feature>
<dbReference type="Gene3D" id="2.60.40.760">
    <property type="entry name" value="Expansin, cellulose-binding-like domain"/>
    <property type="match status" value="1"/>
</dbReference>
<keyword evidence="1 2" id="KW-0732">Signal</keyword>
<dbReference type="InterPro" id="IPR036908">
    <property type="entry name" value="RlpA-like_sf"/>
</dbReference>
<dbReference type="Gene3D" id="2.40.40.10">
    <property type="entry name" value="RlpA-like domain"/>
    <property type="match status" value="1"/>
</dbReference>
<dbReference type="PANTHER" id="PTHR31836:SF21">
    <property type="entry name" value="EXPANSIN-LIKE PROTEIN 7"/>
    <property type="match status" value="1"/>
</dbReference>
<proteinExistence type="predicted"/>
<dbReference type="InterPro" id="IPR049818">
    <property type="entry name" value="Expansin_EXLX1-like"/>
</dbReference>
<protein>
    <submittedName>
        <fullName evidence="3">Barwin-related endoglucanase</fullName>
    </submittedName>
</protein>
<accession>A0A0L6JHL4</accession>
<gene>
    <name evidence="3" type="ORF">Bccel_0455</name>
</gene>
<dbReference type="AlphaFoldDB" id="A0A0L6JHL4"/>
<sequence precursor="true">MKRVTIIIIFIFCINLLALPSTIASAGTPGTVEGEIHYGYATYYGGGYEGGCCMLDPVSKDYFVTALNIFDFDTARMSGAYLEVTGPLGKINVLVTDLLPEGQKGDLDLNIDAFPHVANPIDGKVPISWRIIPLDTDGPVQYKYKEGSSAFWIGVQIRNHRYPVDKFEYMDKDGKFVEIPRRNYNYFETRDMGPGLIHSGLQTYMGRNLQIRTFHLQEVRRLCQVQNNSQSVKII</sequence>
<comment type="caution">
    <text evidence="3">The sequence shown here is derived from an EMBL/GenBank/DDBJ whole genome shotgun (WGS) entry which is preliminary data.</text>
</comment>
<dbReference type="SUPFAM" id="SSF50685">
    <property type="entry name" value="Barwin-like endoglucanases"/>
    <property type="match status" value="1"/>
</dbReference>
<dbReference type="eggNOG" id="COG4305">
    <property type="taxonomic scope" value="Bacteria"/>
</dbReference>
<feature type="chain" id="PRO_5005565795" evidence="2">
    <location>
        <begin position="27"/>
        <end position="235"/>
    </location>
</feature>
<evidence type="ECO:0000256" key="2">
    <source>
        <dbReference type="SAM" id="SignalP"/>
    </source>
</evidence>
<dbReference type="RefSeq" id="WP_050752997.1">
    <property type="nucleotide sequence ID" value="NZ_LGTC01000001.1"/>
</dbReference>
<reference evidence="4" key="1">
    <citation type="submission" date="2015-07" db="EMBL/GenBank/DDBJ databases">
        <title>Near-Complete Genome Sequence of the Cellulolytic Bacterium Bacteroides (Pseudobacteroides) cellulosolvens ATCC 35603.</title>
        <authorList>
            <person name="Dassa B."/>
            <person name="Utturkar S.M."/>
            <person name="Klingeman D.M."/>
            <person name="Hurt R.A."/>
            <person name="Keller M."/>
            <person name="Xu J."/>
            <person name="Reddy Y.H.K."/>
            <person name="Borovok I."/>
            <person name="Grinberg I.R."/>
            <person name="Lamed R."/>
            <person name="Zhivin O."/>
            <person name="Bayer E.A."/>
            <person name="Brown S.D."/>
        </authorList>
    </citation>
    <scope>NUCLEOTIDE SEQUENCE [LARGE SCALE GENOMIC DNA]</scope>
    <source>
        <strain evidence="4">DSM 2933</strain>
    </source>
</reference>
<dbReference type="STRING" id="398512.Bccel_0455"/>
<dbReference type="InterPro" id="IPR036749">
    <property type="entry name" value="Expansin_CBD_sf"/>
</dbReference>
<dbReference type="PANTHER" id="PTHR31836">
    <property type="match status" value="1"/>
</dbReference>
<name>A0A0L6JHL4_9FIRM</name>
<keyword evidence="4" id="KW-1185">Reference proteome</keyword>
<evidence type="ECO:0000313" key="3">
    <source>
        <dbReference type="EMBL" id="KNY25198.1"/>
    </source>
</evidence>
<dbReference type="Proteomes" id="UP000036923">
    <property type="component" value="Unassembled WGS sequence"/>
</dbReference>
<dbReference type="NCBIfam" id="NF041144">
    <property type="entry name" value="expansin_EXLX1"/>
    <property type="match status" value="1"/>
</dbReference>
<organism evidence="3 4">
    <name type="scientific">Pseudobacteroides cellulosolvens ATCC 35603 = DSM 2933</name>
    <dbReference type="NCBI Taxonomy" id="398512"/>
    <lineage>
        <taxon>Bacteria</taxon>
        <taxon>Bacillati</taxon>
        <taxon>Bacillota</taxon>
        <taxon>Clostridia</taxon>
        <taxon>Eubacteriales</taxon>
        <taxon>Oscillospiraceae</taxon>
        <taxon>Pseudobacteroides</taxon>
    </lineage>
</organism>
<evidence type="ECO:0000313" key="4">
    <source>
        <dbReference type="Proteomes" id="UP000036923"/>
    </source>
</evidence>